<accession>A0ABW7NBP1</accession>
<dbReference type="PIRSF" id="PIRSF018266">
    <property type="entry name" value="FecR"/>
    <property type="match status" value="1"/>
</dbReference>
<feature type="transmembrane region" description="Helical" evidence="1">
    <location>
        <begin position="104"/>
        <end position="126"/>
    </location>
</feature>
<dbReference type="Proteomes" id="UP001610063">
    <property type="component" value="Unassembled WGS sequence"/>
</dbReference>
<dbReference type="RefSeq" id="WP_395418367.1">
    <property type="nucleotide sequence ID" value="NZ_JBIPKE010000019.1"/>
</dbReference>
<dbReference type="InterPro" id="IPR032508">
    <property type="entry name" value="FecR_C"/>
</dbReference>
<dbReference type="InterPro" id="IPR012373">
    <property type="entry name" value="Ferrdict_sens_TM"/>
</dbReference>
<evidence type="ECO:0000313" key="4">
    <source>
        <dbReference type="EMBL" id="MFH6984930.1"/>
    </source>
</evidence>
<dbReference type="Pfam" id="PF16344">
    <property type="entry name" value="FecR_C"/>
    <property type="match status" value="1"/>
</dbReference>
<sequence>MKTWKKKYDDYNLEDLLLDESFISWVQGGKEASSPWKSRLLESQKLSEEAAKAEEIIGQLQWREFQGDNKRIENLKDRIDIRIRASDVRDEFGTYLEKPASSNWYRLLAAACLALLLMGSIGYYLANQNPVVEKNLSQEVEVRNTRNGQKLMVHLNDGSKVKLNSGSTIKYQKYFSDTSRVIELQGEAFFEVARDSLRPFRVVAGGTVTEALGTSFNIYSEMGDPTKVSLVTGKVSVTSTSTQEQVLLRPGQMVKALSGTLGPVATYEYGEIAWKDDVLFFLRCDQGEVFEKLEKWYGVNFRIEGKLSGGWNYSGSFDGQTLHAVLTSIGYAEDFTFQIKNKEVVIKPKTL</sequence>
<evidence type="ECO:0000259" key="3">
    <source>
        <dbReference type="Pfam" id="PF16344"/>
    </source>
</evidence>
<feature type="domain" description="FecR protein" evidence="2">
    <location>
        <begin position="144"/>
        <end position="235"/>
    </location>
</feature>
<dbReference type="Gene3D" id="3.55.50.30">
    <property type="match status" value="1"/>
</dbReference>
<dbReference type="EMBL" id="JBIPKE010000019">
    <property type="protein sequence ID" value="MFH6984930.1"/>
    <property type="molecule type" value="Genomic_DNA"/>
</dbReference>
<evidence type="ECO:0000259" key="2">
    <source>
        <dbReference type="Pfam" id="PF04773"/>
    </source>
</evidence>
<name>A0ABW7NBP1_9BACT</name>
<keyword evidence="1" id="KW-0472">Membrane</keyword>
<organism evidence="4 5">
    <name type="scientific">Marinoscillum luteum</name>
    <dbReference type="NCBI Taxonomy" id="861051"/>
    <lineage>
        <taxon>Bacteria</taxon>
        <taxon>Pseudomonadati</taxon>
        <taxon>Bacteroidota</taxon>
        <taxon>Cytophagia</taxon>
        <taxon>Cytophagales</taxon>
        <taxon>Reichenbachiellaceae</taxon>
        <taxon>Marinoscillum</taxon>
    </lineage>
</organism>
<feature type="domain" description="Protein FecR C-terminal" evidence="3">
    <location>
        <begin position="281"/>
        <end position="346"/>
    </location>
</feature>
<reference evidence="4 5" key="1">
    <citation type="journal article" date="2013" name="Int. J. Syst. Evol. Microbiol.">
        <title>Marinoscillum luteum sp. nov., isolated from marine sediment.</title>
        <authorList>
            <person name="Cha I.T."/>
            <person name="Park S.J."/>
            <person name="Kim S.J."/>
            <person name="Kim J.G."/>
            <person name="Jung M.Y."/>
            <person name="Shin K.S."/>
            <person name="Kwon K.K."/>
            <person name="Yang S.H."/>
            <person name="Seo Y.S."/>
            <person name="Rhee S.K."/>
        </authorList>
    </citation>
    <scope>NUCLEOTIDE SEQUENCE [LARGE SCALE GENOMIC DNA]</scope>
    <source>
        <strain evidence="4 5">KCTC 23939</strain>
    </source>
</reference>
<proteinExistence type="predicted"/>
<dbReference type="PANTHER" id="PTHR30273">
    <property type="entry name" value="PERIPLASMIC SIGNAL SENSOR AND SIGMA FACTOR ACTIVATOR FECR-RELATED"/>
    <property type="match status" value="1"/>
</dbReference>
<evidence type="ECO:0000256" key="1">
    <source>
        <dbReference type="SAM" id="Phobius"/>
    </source>
</evidence>
<gene>
    <name evidence="4" type="ORF">ACHKAR_15855</name>
</gene>
<keyword evidence="1" id="KW-1133">Transmembrane helix</keyword>
<dbReference type="PANTHER" id="PTHR30273:SF2">
    <property type="entry name" value="PROTEIN FECR"/>
    <property type="match status" value="1"/>
</dbReference>
<dbReference type="InterPro" id="IPR006860">
    <property type="entry name" value="FecR"/>
</dbReference>
<comment type="caution">
    <text evidence="4">The sequence shown here is derived from an EMBL/GenBank/DDBJ whole genome shotgun (WGS) entry which is preliminary data.</text>
</comment>
<keyword evidence="1" id="KW-0812">Transmembrane</keyword>
<dbReference type="Gene3D" id="2.60.120.1440">
    <property type="match status" value="1"/>
</dbReference>
<evidence type="ECO:0000313" key="5">
    <source>
        <dbReference type="Proteomes" id="UP001610063"/>
    </source>
</evidence>
<protein>
    <submittedName>
        <fullName evidence="4">FecR family protein</fullName>
    </submittedName>
</protein>
<dbReference type="Pfam" id="PF04773">
    <property type="entry name" value="FecR"/>
    <property type="match status" value="1"/>
</dbReference>
<keyword evidence="5" id="KW-1185">Reference proteome</keyword>